<evidence type="ECO:0000256" key="1">
    <source>
        <dbReference type="ARBA" id="ARBA00005254"/>
    </source>
</evidence>
<name>A0A7K3LDL0_9MYCO</name>
<evidence type="ECO:0000259" key="2">
    <source>
        <dbReference type="Pfam" id="PF01575"/>
    </source>
</evidence>
<organism evidence="4 5">
    <name type="scientific">Mycolicibacter kumamotonensis</name>
    <dbReference type="NCBI Taxonomy" id="354243"/>
    <lineage>
        <taxon>Bacteria</taxon>
        <taxon>Bacillati</taxon>
        <taxon>Actinomycetota</taxon>
        <taxon>Actinomycetes</taxon>
        <taxon>Mycobacteriales</taxon>
        <taxon>Mycobacteriaceae</taxon>
        <taxon>Mycolicibacter</taxon>
    </lineage>
</organism>
<dbReference type="PANTHER" id="PTHR28152:SF1">
    <property type="entry name" value="HYDROXYACYL-THIOESTER DEHYDRATASE TYPE 2, MITOCHONDRIAL"/>
    <property type="match status" value="1"/>
</dbReference>
<evidence type="ECO:0000313" key="5">
    <source>
        <dbReference type="Proteomes" id="UP000466523"/>
    </source>
</evidence>
<dbReference type="Pfam" id="PF01575">
    <property type="entry name" value="MaoC_dehydratas"/>
    <property type="match status" value="1"/>
</dbReference>
<proteinExistence type="inferred from homology"/>
<dbReference type="Pfam" id="PF13452">
    <property type="entry name" value="FAS1_DH_region"/>
    <property type="match status" value="1"/>
</dbReference>
<dbReference type="EMBL" id="JAACYR010000032">
    <property type="protein sequence ID" value="NDJ89706.1"/>
    <property type="molecule type" value="Genomic_DNA"/>
</dbReference>
<dbReference type="RefSeq" id="WP_162112347.1">
    <property type="nucleotide sequence ID" value="NZ_JAACYR010000032.1"/>
</dbReference>
<dbReference type="InterPro" id="IPR029069">
    <property type="entry name" value="HotDog_dom_sf"/>
</dbReference>
<protein>
    <recommendedName>
        <fullName evidence="6">Dehydratase</fullName>
    </recommendedName>
</protein>
<feature type="domain" description="FAS1-like dehydratase" evidence="3">
    <location>
        <begin position="82"/>
        <end position="143"/>
    </location>
</feature>
<evidence type="ECO:0000259" key="3">
    <source>
        <dbReference type="Pfam" id="PF13452"/>
    </source>
</evidence>
<comment type="caution">
    <text evidence="4">The sequence shown here is derived from an EMBL/GenBank/DDBJ whole genome shotgun (WGS) entry which is preliminary data.</text>
</comment>
<dbReference type="GO" id="GO:0019171">
    <property type="term" value="F:(3R)-hydroxyacyl-[acyl-carrier-protein] dehydratase activity"/>
    <property type="evidence" value="ECO:0007669"/>
    <property type="project" value="TreeGrafter"/>
</dbReference>
<dbReference type="InterPro" id="IPR039569">
    <property type="entry name" value="FAS1-like_DH_region"/>
</dbReference>
<evidence type="ECO:0000313" key="4">
    <source>
        <dbReference type="EMBL" id="NDJ89706.1"/>
    </source>
</evidence>
<gene>
    <name evidence="4" type="ORF">GWR20_11135</name>
</gene>
<dbReference type="InterPro" id="IPR052741">
    <property type="entry name" value="Mitochondrial_HTD2"/>
</dbReference>
<dbReference type="PANTHER" id="PTHR28152">
    <property type="entry name" value="HYDROXYACYL-THIOESTER DEHYDRATASE TYPE 2, MITOCHONDRIAL"/>
    <property type="match status" value="1"/>
</dbReference>
<sequence length="289" mass="31905">MEIAEDDFDLLSACVEDWRPTQVEATDVIAVDRARSLASTLDLDQAIHAGDALPMLWHWIYFLDWPRTDELGSDGHPLHGHFLPPIPNRRRMFAGGRVRITEPLLIGRPAVRHTEIADTVVKRGSTGALAFVTVRHRYSQDGVLRFVEEQDHVYRTAGGSAGVFARSTDPPVAGSAEWSLQPSTHPALLFRFSALTGNAHRIHYDEPYAVCTEGFPGLVVHGPLLALYMAELIRRYAPRRAVRLFDYRFYNPVFAGDAIRVEGQGDDPVALAVTSGSGIKNAVAQAILS</sequence>
<evidence type="ECO:0008006" key="6">
    <source>
        <dbReference type="Google" id="ProtNLM"/>
    </source>
</evidence>
<dbReference type="SUPFAM" id="SSF54637">
    <property type="entry name" value="Thioesterase/thiol ester dehydrase-isomerase"/>
    <property type="match status" value="1"/>
</dbReference>
<dbReference type="AlphaFoldDB" id="A0A7K3LDL0"/>
<dbReference type="InterPro" id="IPR002539">
    <property type="entry name" value="MaoC-like_dom"/>
</dbReference>
<feature type="domain" description="MaoC-like" evidence="2">
    <location>
        <begin position="184"/>
        <end position="264"/>
    </location>
</feature>
<reference evidence="4 5" key="1">
    <citation type="submission" date="2020-01" db="EMBL/GenBank/DDBJ databases">
        <authorList>
            <person name="Sanchez-Estrada R."/>
            <person name="Gonzalez-Y-Merchand J.A."/>
            <person name="Rivera-Gutierrez S."/>
        </authorList>
    </citation>
    <scope>NUCLEOTIDE SEQUENCE [LARGE SCALE GENOMIC DNA]</scope>
    <source>
        <strain evidence="4 5">CST 7247</strain>
    </source>
</reference>
<dbReference type="Gene3D" id="3.10.129.10">
    <property type="entry name" value="Hotdog Thioesterase"/>
    <property type="match status" value="1"/>
</dbReference>
<comment type="similarity">
    <text evidence="1">Belongs to the enoyl-CoA hydratase/isomerase family.</text>
</comment>
<dbReference type="Proteomes" id="UP000466523">
    <property type="component" value="Unassembled WGS sequence"/>
</dbReference>
<accession>A0A7K3LDL0</accession>